<dbReference type="InterPro" id="IPR050882">
    <property type="entry name" value="Prepilin_peptidase/N-MTase"/>
</dbReference>
<feature type="transmembrane region" description="Helical" evidence="7">
    <location>
        <begin position="125"/>
        <end position="143"/>
    </location>
</feature>
<dbReference type="PANTHER" id="PTHR30487:SF0">
    <property type="entry name" value="PREPILIN LEADER PEPTIDASE_N-METHYLTRANSFERASE-RELATED"/>
    <property type="match status" value="1"/>
</dbReference>
<evidence type="ECO:0000256" key="2">
    <source>
        <dbReference type="ARBA" id="ARBA00005801"/>
    </source>
</evidence>
<accession>A0A382I728</accession>
<evidence type="ECO:0000313" key="10">
    <source>
        <dbReference type="EMBL" id="SVB95524.1"/>
    </source>
</evidence>
<comment type="subcellular location">
    <subcellularLocation>
        <location evidence="1">Cell membrane</location>
        <topology evidence="1">Multi-pass membrane protein</topology>
    </subcellularLocation>
</comment>
<evidence type="ECO:0000256" key="1">
    <source>
        <dbReference type="ARBA" id="ARBA00004651"/>
    </source>
</evidence>
<feature type="non-terminal residue" evidence="10">
    <location>
        <position position="1"/>
    </location>
</feature>
<dbReference type="EMBL" id="UINC01065642">
    <property type="protein sequence ID" value="SVB95524.1"/>
    <property type="molecule type" value="Genomic_DNA"/>
</dbReference>
<feature type="transmembrane region" description="Helical" evidence="7">
    <location>
        <begin position="149"/>
        <end position="170"/>
    </location>
</feature>
<dbReference type="Gene3D" id="1.20.120.1220">
    <property type="match status" value="1"/>
</dbReference>
<name>A0A382I728_9ZZZZ</name>
<feature type="transmembrane region" description="Helical" evidence="7">
    <location>
        <begin position="227"/>
        <end position="245"/>
    </location>
</feature>
<evidence type="ECO:0000256" key="4">
    <source>
        <dbReference type="ARBA" id="ARBA00022692"/>
    </source>
</evidence>
<evidence type="ECO:0000256" key="6">
    <source>
        <dbReference type="ARBA" id="ARBA00023136"/>
    </source>
</evidence>
<reference evidence="10" key="1">
    <citation type="submission" date="2018-05" db="EMBL/GenBank/DDBJ databases">
        <authorList>
            <person name="Lanie J.A."/>
            <person name="Ng W.-L."/>
            <person name="Kazmierczak K.M."/>
            <person name="Andrzejewski T.M."/>
            <person name="Davidsen T.M."/>
            <person name="Wayne K.J."/>
            <person name="Tettelin H."/>
            <person name="Glass J.I."/>
            <person name="Rusch D."/>
            <person name="Podicherti R."/>
            <person name="Tsui H.-C.T."/>
            <person name="Winkler M.E."/>
        </authorList>
    </citation>
    <scope>NUCLEOTIDE SEQUENCE</scope>
</reference>
<evidence type="ECO:0008006" key="11">
    <source>
        <dbReference type="Google" id="ProtNLM"/>
    </source>
</evidence>
<keyword evidence="3" id="KW-1003">Cell membrane</keyword>
<organism evidence="10">
    <name type="scientific">marine metagenome</name>
    <dbReference type="NCBI Taxonomy" id="408172"/>
    <lineage>
        <taxon>unclassified sequences</taxon>
        <taxon>metagenomes</taxon>
        <taxon>ecological metagenomes</taxon>
    </lineage>
</organism>
<feature type="transmembrane region" description="Helical" evidence="7">
    <location>
        <begin position="182"/>
        <end position="215"/>
    </location>
</feature>
<proteinExistence type="inferred from homology"/>
<dbReference type="InterPro" id="IPR000045">
    <property type="entry name" value="Prepilin_IV_endopep_pep"/>
</dbReference>
<gene>
    <name evidence="10" type="ORF">METZ01_LOCUS248378</name>
</gene>
<evidence type="ECO:0000259" key="8">
    <source>
        <dbReference type="Pfam" id="PF01478"/>
    </source>
</evidence>
<keyword evidence="4 7" id="KW-0812">Transmembrane</keyword>
<feature type="transmembrane region" description="Helical" evidence="7">
    <location>
        <begin position="97"/>
        <end position="113"/>
    </location>
</feature>
<dbReference type="GO" id="GO:0005886">
    <property type="term" value="C:plasma membrane"/>
    <property type="evidence" value="ECO:0007669"/>
    <property type="project" value="UniProtKB-SubCell"/>
</dbReference>
<feature type="transmembrane region" description="Helical" evidence="7">
    <location>
        <begin position="6"/>
        <end position="24"/>
    </location>
</feature>
<dbReference type="AlphaFoldDB" id="A0A382I728"/>
<protein>
    <recommendedName>
        <fullName evidence="11">Prepilin peptidase</fullName>
    </recommendedName>
</protein>
<keyword evidence="6 7" id="KW-0472">Membrane</keyword>
<dbReference type="PANTHER" id="PTHR30487">
    <property type="entry name" value="TYPE 4 PREPILIN-LIKE PROTEINS LEADER PEPTIDE-PROCESSING ENZYME"/>
    <property type="match status" value="1"/>
</dbReference>
<dbReference type="Pfam" id="PF01478">
    <property type="entry name" value="Peptidase_A24"/>
    <property type="match status" value="1"/>
</dbReference>
<evidence type="ECO:0000256" key="3">
    <source>
        <dbReference type="ARBA" id="ARBA00022475"/>
    </source>
</evidence>
<evidence type="ECO:0000256" key="5">
    <source>
        <dbReference type="ARBA" id="ARBA00022989"/>
    </source>
</evidence>
<feature type="domain" description="Prepilin peptidase A24 N-terminal" evidence="9">
    <location>
        <begin position="8"/>
        <end position="89"/>
    </location>
</feature>
<dbReference type="InterPro" id="IPR010627">
    <property type="entry name" value="Prepilin_pept_A24_N"/>
</dbReference>
<feature type="domain" description="Prepilin type IV endopeptidase peptidase" evidence="8">
    <location>
        <begin position="101"/>
        <end position="210"/>
    </location>
</feature>
<dbReference type="GO" id="GO:0004190">
    <property type="term" value="F:aspartic-type endopeptidase activity"/>
    <property type="evidence" value="ECO:0007669"/>
    <property type="project" value="InterPro"/>
</dbReference>
<sequence>VIILLLFILGASIGSFLNVVIYRVPIKMSLIKPGSHCISCKTSIKLYDNIPILSYFFLGGNCRHCSEPFTIRYAIVEILTASLSLCLYFIYGLTPSFFMFLFLAYSLIAISFIDMDHLIIPNGFIILGLVVLIPSLVLDWLPIHWEDGLYGSLVFAGFLFAMGIIGQFILKKESIGFGDVKLGLILGGFLGFELSVLALYLSFLFAAIVVVLMVMLGTVKRGMKIPFGPYLAMGTLVTLLTNSVGRGNMILSWYYSTIF</sequence>
<keyword evidence="5 7" id="KW-1133">Transmembrane helix</keyword>
<dbReference type="GO" id="GO:0006465">
    <property type="term" value="P:signal peptide processing"/>
    <property type="evidence" value="ECO:0007669"/>
    <property type="project" value="TreeGrafter"/>
</dbReference>
<dbReference type="Pfam" id="PF06750">
    <property type="entry name" value="A24_N_bact"/>
    <property type="match status" value="1"/>
</dbReference>
<comment type="similarity">
    <text evidence="2">Belongs to the peptidase A24 family.</text>
</comment>
<evidence type="ECO:0000259" key="9">
    <source>
        <dbReference type="Pfam" id="PF06750"/>
    </source>
</evidence>
<evidence type="ECO:0000256" key="7">
    <source>
        <dbReference type="SAM" id="Phobius"/>
    </source>
</evidence>